<evidence type="ECO:0000313" key="3">
    <source>
        <dbReference type="EMBL" id="BAK05603.1"/>
    </source>
</evidence>
<feature type="compositionally biased region" description="Low complexity" evidence="1">
    <location>
        <begin position="27"/>
        <end position="46"/>
    </location>
</feature>
<feature type="compositionally biased region" description="Gly residues" evidence="1">
    <location>
        <begin position="92"/>
        <end position="106"/>
    </location>
</feature>
<accession>F2DK91</accession>
<protein>
    <submittedName>
        <fullName evidence="2">Predicted protein</fullName>
    </submittedName>
</protein>
<evidence type="ECO:0000313" key="2">
    <source>
        <dbReference type="EMBL" id="BAJ95512.1"/>
    </source>
</evidence>
<dbReference type="EMBL" id="AK374407">
    <property type="protein sequence ID" value="BAK05603.1"/>
    <property type="molecule type" value="mRNA"/>
</dbReference>
<reference evidence="2" key="1">
    <citation type="journal article" date="2011" name="Plant Physiol.">
        <title>Comprehensive sequence analysis of 24,783 barley full-length cDNAs derived from 12 clone libraries.</title>
        <authorList>
            <person name="Matsumoto T."/>
            <person name="Tanaka T."/>
            <person name="Sakai H."/>
            <person name="Amano N."/>
            <person name="Kanamori H."/>
            <person name="Kurita K."/>
            <person name="Kikuta A."/>
            <person name="Kamiya K."/>
            <person name="Yamamoto M."/>
            <person name="Ikawa H."/>
            <person name="Fujii N."/>
            <person name="Hori K."/>
            <person name="Itoh T."/>
            <person name="Sato K."/>
        </authorList>
    </citation>
    <scope>NUCLEOTIDE SEQUENCE</scope>
    <source>
        <tissue evidence="3">Seed</tissue>
        <tissue evidence="2">Shoot and root</tissue>
    </source>
</reference>
<dbReference type="AlphaFoldDB" id="F2DK91"/>
<evidence type="ECO:0000256" key="1">
    <source>
        <dbReference type="SAM" id="MobiDB-lite"/>
    </source>
</evidence>
<sequence>TASIRFSFSSLLLHARGHGESGGKQTAGAGARRGCDGAASRRYGAQGRRRRPSSPAVPGGDLQELRRGAAVRGGDDGPVRAARGEPQARPGLPGGAARGGGQGGRGARVLRPHRAPRRLRPRLAAPDRHRAGRPPPRAAAAAARRRGEGGSREGTAEEEGRLRVPRQDRARLRLPLPARRPLHLPARDHPRHDPRLHSSSVHVAGSSMHFCPAFL</sequence>
<feature type="compositionally biased region" description="Basic and acidic residues" evidence="1">
    <location>
        <begin position="145"/>
        <end position="167"/>
    </location>
</feature>
<feature type="region of interest" description="Disordered" evidence="1">
    <location>
        <begin position="16"/>
        <end position="167"/>
    </location>
</feature>
<dbReference type="EMBL" id="AK364309">
    <property type="protein sequence ID" value="BAJ95512.1"/>
    <property type="molecule type" value="mRNA"/>
</dbReference>
<organism evidence="2">
    <name type="scientific">Hordeum vulgare subsp. vulgare</name>
    <name type="common">Domesticated barley</name>
    <dbReference type="NCBI Taxonomy" id="112509"/>
    <lineage>
        <taxon>Eukaryota</taxon>
        <taxon>Viridiplantae</taxon>
        <taxon>Streptophyta</taxon>
        <taxon>Embryophyta</taxon>
        <taxon>Tracheophyta</taxon>
        <taxon>Spermatophyta</taxon>
        <taxon>Magnoliopsida</taxon>
        <taxon>Liliopsida</taxon>
        <taxon>Poales</taxon>
        <taxon>Poaceae</taxon>
        <taxon>BOP clade</taxon>
        <taxon>Pooideae</taxon>
        <taxon>Triticodae</taxon>
        <taxon>Triticeae</taxon>
        <taxon>Hordeinae</taxon>
        <taxon>Hordeum</taxon>
    </lineage>
</organism>
<name>F2DK91_HORVV</name>
<feature type="non-terminal residue" evidence="2">
    <location>
        <position position="1"/>
    </location>
</feature>
<proteinExistence type="evidence at transcript level"/>
<feature type="compositionally biased region" description="Basic and acidic residues" evidence="1">
    <location>
        <begin position="63"/>
        <end position="78"/>
    </location>
</feature>
<feature type="compositionally biased region" description="Basic residues" evidence="1">
    <location>
        <begin position="108"/>
        <end position="121"/>
    </location>
</feature>